<evidence type="ECO:0000256" key="12">
    <source>
        <dbReference type="SAM" id="MobiDB-lite"/>
    </source>
</evidence>
<keyword evidence="8 11" id="KW-0378">Hydrolase</keyword>
<evidence type="ECO:0000256" key="4">
    <source>
        <dbReference type="ARBA" id="ARBA00022670"/>
    </source>
</evidence>
<evidence type="ECO:0000313" key="14">
    <source>
        <dbReference type="EMBL" id="TPX30900.1"/>
    </source>
</evidence>
<evidence type="ECO:0000313" key="15">
    <source>
        <dbReference type="Proteomes" id="UP000319731"/>
    </source>
</evidence>
<dbReference type="PANTHER" id="PTHR13312:SF0">
    <property type="entry name" value="UBIQUITIN THIOESTERASE OTU1"/>
    <property type="match status" value="1"/>
</dbReference>
<proteinExistence type="predicted"/>
<gene>
    <name evidence="14" type="ORF">SmJEL517_g05647</name>
</gene>
<dbReference type="FunFam" id="3.90.70.80:FF:000016">
    <property type="entry name" value="Putative ubiquitin thioesterase otu1"/>
    <property type="match status" value="1"/>
</dbReference>
<dbReference type="InterPro" id="IPR057766">
    <property type="entry name" value="Znf-C2H2_OTU1-like_C"/>
</dbReference>
<dbReference type="GO" id="GO:0008270">
    <property type="term" value="F:zinc ion binding"/>
    <property type="evidence" value="ECO:0007669"/>
    <property type="project" value="UniProtKB-KW"/>
</dbReference>
<dbReference type="EMBL" id="QEAO01000054">
    <property type="protein sequence ID" value="TPX30900.1"/>
    <property type="molecule type" value="Genomic_DNA"/>
</dbReference>
<dbReference type="GO" id="GO:0030968">
    <property type="term" value="P:endoplasmic reticulum unfolded protein response"/>
    <property type="evidence" value="ECO:0007669"/>
    <property type="project" value="TreeGrafter"/>
</dbReference>
<evidence type="ECO:0000256" key="9">
    <source>
        <dbReference type="ARBA" id="ARBA00022807"/>
    </source>
</evidence>
<dbReference type="PANTHER" id="PTHR13312">
    <property type="entry name" value="HIV-INDUCED PROTEIN-7-LIKE PROTEASE"/>
    <property type="match status" value="1"/>
</dbReference>
<evidence type="ECO:0000259" key="13">
    <source>
        <dbReference type="PROSITE" id="PS50802"/>
    </source>
</evidence>
<dbReference type="SUPFAM" id="SSF54001">
    <property type="entry name" value="Cysteine proteinases"/>
    <property type="match status" value="1"/>
</dbReference>
<evidence type="ECO:0000256" key="8">
    <source>
        <dbReference type="ARBA" id="ARBA00022801"/>
    </source>
</evidence>
<dbReference type="STRING" id="1806994.A0A507BK56"/>
<keyword evidence="10" id="KW-0862">Zinc</keyword>
<dbReference type="InterPro" id="IPR003323">
    <property type="entry name" value="OTU_dom"/>
</dbReference>
<evidence type="ECO:0000256" key="11">
    <source>
        <dbReference type="RuleBase" id="RU367104"/>
    </source>
</evidence>
<name>A0A507BK56_9FUNG</name>
<keyword evidence="9 11" id="KW-0788">Thiol protease</keyword>
<comment type="function">
    <text evidence="11">Hydrolase that can remove conjugated ubiquitin from proteins and may therefore play an important regulatory role at the level of protein turnover by preventing degradation.</text>
</comment>
<dbReference type="Gene3D" id="3.90.70.80">
    <property type="match status" value="1"/>
</dbReference>
<feature type="compositionally biased region" description="Polar residues" evidence="12">
    <location>
        <begin position="99"/>
        <end position="111"/>
    </location>
</feature>
<evidence type="ECO:0000256" key="1">
    <source>
        <dbReference type="ARBA" id="ARBA00000707"/>
    </source>
</evidence>
<evidence type="ECO:0000256" key="7">
    <source>
        <dbReference type="ARBA" id="ARBA00022786"/>
    </source>
</evidence>
<organism evidence="14 15">
    <name type="scientific">Synchytrium microbalum</name>
    <dbReference type="NCBI Taxonomy" id="1806994"/>
    <lineage>
        <taxon>Eukaryota</taxon>
        <taxon>Fungi</taxon>
        <taxon>Fungi incertae sedis</taxon>
        <taxon>Chytridiomycota</taxon>
        <taxon>Chytridiomycota incertae sedis</taxon>
        <taxon>Chytridiomycetes</taxon>
        <taxon>Synchytriales</taxon>
        <taxon>Synchytriaceae</taxon>
        <taxon>Synchytrium</taxon>
    </lineage>
</organism>
<dbReference type="OrthoDB" id="65596at2759"/>
<comment type="caution">
    <text evidence="14">The sequence shown here is derived from an EMBL/GenBank/DDBJ whole genome shotgun (WGS) entry which is preliminary data.</text>
</comment>
<sequence length="363" mass="39866">MRLRLRGRDINATTFGQELTATSTIRDLRVAIEIVTKVPPHQQVFLLLPDVSFAIHFDQQTVKIGHPPKLLASDQNITLSHAGILDGENITLEIETTPKPENTSLASTPSSKNEHIINPPTSSVAPSTPASAPTMIASTPRIGSVVSSKGIDGIAITDGALVLREMEDDNSCLFRSVAYVLEHDKSKAPRLRQIVKESIEKDPVTYNEATLGRTVEAYTKWIQTPNAWGGAIELLCLSNHYQVEIDSIDVQTQRVDRFGEGQFDKRVMVLYSGIHYDALALALVPDDLKNQDFDLTVFDVIPGDETILEAGVALAKLRHSKHQFTDLGGFSIKCDICKVGLKGQKEAQQHAESTGHTKFSEYS</sequence>
<dbReference type="GO" id="GO:0004843">
    <property type="term" value="F:cysteine-type deubiquitinase activity"/>
    <property type="evidence" value="ECO:0007669"/>
    <property type="project" value="UniProtKB-UniRule"/>
</dbReference>
<dbReference type="InterPro" id="IPR038765">
    <property type="entry name" value="Papain-like_cys_pep_sf"/>
</dbReference>
<dbReference type="EC" id="3.4.19.12" evidence="11"/>
<dbReference type="InterPro" id="IPR029071">
    <property type="entry name" value="Ubiquitin-like_domsf"/>
</dbReference>
<dbReference type="GeneID" id="42006870"/>
<dbReference type="GO" id="GO:0036503">
    <property type="term" value="P:ERAD pathway"/>
    <property type="evidence" value="ECO:0007669"/>
    <property type="project" value="TreeGrafter"/>
</dbReference>
<evidence type="ECO:0000256" key="2">
    <source>
        <dbReference type="ARBA" id="ARBA00004496"/>
    </source>
</evidence>
<dbReference type="GO" id="GO:0005634">
    <property type="term" value="C:nucleus"/>
    <property type="evidence" value="ECO:0007669"/>
    <property type="project" value="TreeGrafter"/>
</dbReference>
<dbReference type="SUPFAM" id="SSF54236">
    <property type="entry name" value="Ubiquitin-like"/>
    <property type="match status" value="1"/>
</dbReference>
<dbReference type="PROSITE" id="PS50802">
    <property type="entry name" value="OTU"/>
    <property type="match status" value="1"/>
</dbReference>
<protein>
    <recommendedName>
        <fullName evidence="11">Ubiquitin thioesterase OTU</fullName>
        <ecNumber evidence="11">3.4.19.12</ecNumber>
    </recommendedName>
</protein>
<accession>A0A507BK56</accession>
<evidence type="ECO:0000256" key="10">
    <source>
        <dbReference type="ARBA" id="ARBA00022833"/>
    </source>
</evidence>
<keyword evidence="7 11" id="KW-0833">Ubl conjugation pathway</keyword>
<feature type="domain" description="OTU" evidence="13">
    <location>
        <begin position="161"/>
        <end position="282"/>
    </location>
</feature>
<dbReference type="RefSeq" id="XP_031022460.1">
    <property type="nucleotide sequence ID" value="XM_031171573.1"/>
</dbReference>
<dbReference type="CDD" id="cd22745">
    <property type="entry name" value="OTU_OTU1"/>
    <property type="match status" value="1"/>
</dbReference>
<evidence type="ECO:0000256" key="5">
    <source>
        <dbReference type="ARBA" id="ARBA00022723"/>
    </source>
</evidence>
<comment type="catalytic activity">
    <reaction evidence="1 11">
        <text>Thiol-dependent hydrolysis of ester, thioester, amide, peptide and isopeptide bonds formed by the C-terminal Gly of ubiquitin (a 76-residue protein attached to proteins as an intracellular targeting signal).</text>
        <dbReference type="EC" id="3.4.19.12"/>
    </reaction>
</comment>
<keyword evidence="6" id="KW-0863">Zinc-finger</keyword>
<evidence type="ECO:0000256" key="6">
    <source>
        <dbReference type="ARBA" id="ARBA00022771"/>
    </source>
</evidence>
<dbReference type="Pfam" id="PF24560">
    <property type="entry name" value="zf-C2H2_OTU1_C"/>
    <property type="match status" value="1"/>
</dbReference>
<dbReference type="Pfam" id="PF02338">
    <property type="entry name" value="OTU"/>
    <property type="match status" value="1"/>
</dbReference>
<dbReference type="AlphaFoldDB" id="A0A507BK56"/>
<dbReference type="Gene3D" id="3.10.20.90">
    <property type="entry name" value="Phosphatidylinositol 3-kinase Catalytic Subunit, Chain A, domain 1"/>
    <property type="match status" value="1"/>
</dbReference>
<feature type="compositionally biased region" description="Low complexity" evidence="12">
    <location>
        <begin position="119"/>
        <end position="132"/>
    </location>
</feature>
<reference evidence="14 15" key="1">
    <citation type="journal article" date="2019" name="Sci. Rep.">
        <title>Comparative genomics of chytrid fungi reveal insights into the obligate biotrophic and pathogenic lifestyle of Synchytrium endobioticum.</title>
        <authorList>
            <person name="van de Vossenberg B.T.L.H."/>
            <person name="Warris S."/>
            <person name="Nguyen H.D.T."/>
            <person name="van Gent-Pelzer M.P.E."/>
            <person name="Joly D.L."/>
            <person name="van de Geest H.C."/>
            <person name="Bonants P.J.M."/>
            <person name="Smith D.S."/>
            <person name="Levesque C.A."/>
            <person name="van der Lee T.A.J."/>
        </authorList>
    </citation>
    <scope>NUCLEOTIDE SEQUENCE [LARGE SCALE GENOMIC DNA]</scope>
    <source>
        <strain evidence="14 15">JEL517</strain>
    </source>
</reference>
<feature type="region of interest" description="Disordered" evidence="12">
    <location>
        <begin position="95"/>
        <end position="132"/>
    </location>
</feature>
<keyword evidence="15" id="KW-1185">Reference proteome</keyword>
<keyword evidence="4" id="KW-0645">Protease</keyword>
<dbReference type="GO" id="GO:0016579">
    <property type="term" value="P:protein deubiquitination"/>
    <property type="evidence" value="ECO:0007669"/>
    <property type="project" value="TreeGrafter"/>
</dbReference>
<dbReference type="GO" id="GO:0005829">
    <property type="term" value="C:cytosol"/>
    <property type="evidence" value="ECO:0007669"/>
    <property type="project" value="TreeGrafter"/>
</dbReference>
<evidence type="ECO:0000256" key="3">
    <source>
        <dbReference type="ARBA" id="ARBA00022490"/>
    </source>
</evidence>
<comment type="subcellular location">
    <subcellularLocation>
        <location evidence="2 11">Cytoplasm</location>
    </subcellularLocation>
</comment>
<dbReference type="Proteomes" id="UP000319731">
    <property type="component" value="Unassembled WGS sequence"/>
</dbReference>
<keyword evidence="3 11" id="KW-0963">Cytoplasm</keyword>
<keyword evidence="5" id="KW-0479">Metal-binding</keyword>